<reference evidence="12" key="1">
    <citation type="submission" date="2024-02" db="UniProtKB">
        <authorList>
            <consortium name="WormBaseParasite"/>
        </authorList>
    </citation>
    <scope>IDENTIFICATION</scope>
</reference>
<keyword evidence="3" id="KW-0378">Hydrolase</keyword>
<evidence type="ECO:0000256" key="2">
    <source>
        <dbReference type="ARBA" id="ARBA00022670"/>
    </source>
</evidence>
<evidence type="ECO:0000256" key="7">
    <source>
        <dbReference type="ARBA" id="ARBA00069138"/>
    </source>
</evidence>
<keyword evidence="5" id="KW-0865">Zymogen</keyword>
<dbReference type="Pfam" id="PF08246">
    <property type="entry name" value="Inhibitor_I29"/>
    <property type="match status" value="1"/>
</dbReference>
<dbReference type="GO" id="GO:0008234">
    <property type="term" value="F:cysteine-type peptidase activity"/>
    <property type="evidence" value="ECO:0007669"/>
    <property type="project" value="UniProtKB-KW"/>
</dbReference>
<evidence type="ECO:0000313" key="12">
    <source>
        <dbReference type="WBParaSite" id="MBELARI_LOCUS15405"/>
    </source>
</evidence>
<dbReference type="PANTHER" id="PTHR12411">
    <property type="entry name" value="CYSTEINE PROTEASE FAMILY C1-RELATED"/>
    <property type="match status" value="1"/>
</dbReference>
<protein>
    <recommendedName>
        <fullName evidence="7">Cathepsin L-like</fullName>
    </recommendedName>
</protein>
<dbReference type="InterPro" id="IPR039417">
    <property type="entry name" value="Peptidase_C1A_papain-like"/>
</dbReference>
<sequence>MYLHLFAALLTVAVNGFSSNDFAEKSLEEQWREYKEKFGKSYEKAEDLRRMRVFERKMKSINEHNEQHQRGNSSFQIGFNQFSDLFPSEIAMLTAMTIPPDGPPTWELPIDVKDMKIPDHVDWRDHGMVTPVKSQGFCGSCWAFSAVGALEGQHAIKSGKLVTLSEQNLIDCSFLYGNRGCRGGYVGWAYNYITANGGIDTAESYPYKARVQPCHFNRSSIGAHVYGWVPLRMGDEQELKKAVATIGPVAVGIHASQRSFAAYQKGVYFEERCKSNFFSINHGVVVVGYGTDPVQGDYWLIKNSYGTRWGENGYMRMARNRENHCGISTRAIIPVV</sequence>
<feature type="chain" id="PRO_5041969196" description="Cathepsin L-like" evidence="8">
    <location>
        <begin position="17"/>
        <end position="336"/>
    </location>
</feature>
<evidence type="ECO:0000256" key="3">
    <source>
        <dbReference type="ARBA" id="ARBA00022801"/>
    </source>
</evidence>
<accession>A0AAF3EN97</accession>
<dbReference type="GO" id="GO:0006508">
    <property type="term" value="P:proteolysis"/>
    <property type="evidence" value="ECO:0007669"/>
    <property type="project" value="UniProtKB-KW"/>
</dbReference>
<dbReference type="SMART" id="SM00848">
    <property type="entry name" value="Inhibitor_I29"/>
    <property type="match status" value="1"/>
</dbReference>
<dbReference type="Pfam" id="PF00112">
    <property type="entry name" value="Peptidase_C1"/>
    <property type="match status" value="1"/>
</dbReference>
<keyword evidence="6" id="KW-1015">Disulfide bond</keyword>
<keyword evidence="4" id="KW-0788">Thiol protease</keyword>
<dbReference type="InterPro" id="IPR038765">
    <property type="entry name" value="Papain-like_cys_pep_sf"/>
</dbReference>
<dbReference type="InterPro" id="IPR013128">
    <property type="entry name" value="Peptidase_C1A"/>
</dbReference>
<dbReference type="InterPro" id="IPR000169">
    <property type="entry name" value="Pept_cys_AS"/>
</dbReference>
<dbReference type="SMART" id="SM00645">
    <property type="entry name" value="Pept_C1"/>
    <property type="match status" value="1"/>
</dbReference>
<keyword evidence="11" id="KW-1185">Reference proteome</keyword>
<dbReference type="Gene3D" id="3.90.70.10">
    <property type="entry name" value="Cysteine proteinases"/>
    <property type="match status" value="1"/>
</dbReference>
<feature type="domain" description="Cathepsin propeptide inhibitor" evidence="10">
    <location>
        <begin position="31"/>
        <end position="90"/>
    </location>
</feature>
<keyword evidence="8" id="KW-0732">Signal</keyword>
<feature type="signal peptide" evidence="8">
    <location>
        <begin position="1"/>
        <end position="16"/>
    </location>
</feature>
<dbReference type="PRINTS" id="PR00705">
    <property type="entry name" value="PAPAIN"/>
</dbReference>
<dbReference type="PROSITE" id="PS00639">
    <property type="entry name" value="THIOL_PROTEASE_HIS"/>
    <property type="match status" value="1"/>
</dbReference>
<dbReference type="PROSITE" id="PS00139">
    <property type="entry name" value="THIOL_PROTEASE_CYS"/>
    <property type="match status" value="1"/>
</dbReference>
<name>A0AAF3EN97_9BILA</name>
<dbReference type="InterPro" id="IPR025660">
    <property type="entry name" value="Pept_his_AS"/>
</dbReference>
<evidence type="ECO:0000313" key="11">
    <source>
        <dbReference type="Proteomes" id="UP000887575"/>
    </source>
</evidence>
<dbReference type="Proteomes" id="UP000887575">
    <property type="component" value="Unassembled WGS sequence"/>
</dbReference>
<evidence type="ECO:0000256" key="1">
    <source>
        <dbReference type="ARBA" id="ARBA00008455"/>
    </source>
</evidence>
<keyword evidence="2" id="KW-0645">Protease</keyword>
<comment type="similarity">
    <text evidence="1">Belongs to the peptidase C1 family.</text>
</comment>
<dbReference type="FunFam" id="3.90.70.10:FF:000006">
    <property type="entry name" value="Cathepsin S"/>
    <property type="match status" value="1"/>
</dbReference>
<dbReference type="WBParaSite" id="MBELARI_LOCUS15405">
    <property type="protein sequence ID" value="MBELARI_LOCUS15405"/>
    <property type="gene ID" value="MBELARI_LOCUS15405"/>
</dbReference>
<evidence type="ECO:0000256" key="6">
    <source>
        <dbReference type="ARBA" id="ARBA00023157"/>
    </source>
</evidence>
<evidence type="ECO:0000256" key="8">
    <source>
        <dbReference type="SAM" id="SignalP"/>
    </source>
</evidence>
<feature type="domain" description="Peptidase C1A papain C-terminal" evidence="9">
    <location>
        <begin position="117"/>
        <end position="335"/>
    </location>
</feature>
<evidence type="ECO:0000256" key="4">
    <source>
        <dbReference type="ARBA" id="ARBA00022807"/>
    </source>
</evidence>
<dbReference type="SUPFAM" id="SSF54001">
    <property type="entry name" value="Cysteine proteinases"/>
    <property type="match status" value="1"/>
</dbReference>
<dbReference type="InterPro" id="IPR013201">
    <property type="entry name" value="Prot_inhib_I29"/>
</dbReference>
<organism evidence="11 12">
    <name type="scientific">Mesorhabditis belari</name>
    <dbReference type="NCBI Taxonomy" id="2138241"/>
    <lineage>
        <taxon>Eukaryota</taxon>
        <taxon>Metazoa</taxon>
        <taxon>Ecdysozoa</taxon>
        <taxon>Nematoda</taxon>
        <taxon>Chromadorea</taxon>
        <taxon>Rhabditida</taxon>
        <taxon>Rhabditina</taxon>
        <taxon>Rhabditomorpha</taxon>
        <taxon>Rhabditoidea</taxon>
        <taxon>Rhabditidae</taxon>
        <taxon>Mesorhabditinae</taxon>
        <taxon>Mesorhabditis</taxon>
    </lineage>
</organism>
<proteinExistence type="inferred from homology"/>
<dbReference type="InterPro" id="IPR000668">
    <property type="entry name" value="Peptidase_C1A_C"/>
</dbReference>
<dbReference type="AlphaFoldDB" id="A0AAF3EN97"/>
<evidence type="ECO:0000259" key="10">
    <source>
        <dbReference type="SMART" id="SM00848"/>
    </source>
</evidence>
<dbReference type="CDD" id="cd02248">
    <property type="entry name" value="Peptidase_C1A"/>
    <property type="match status" value="1"/>
</dbReference>
<evidence type="ECO:0000256" key="5">
    <source>
        <dbReference type="ARBA" id="ARBA00023145"/>
    </source>
</evidence>
<evidence type="ECO:0000259" key="9">
    <source>
        <dbReference type="SMART" id="SM00645"/>
    </source>
</evidence>